<name>A0A5R9BXJ6_9LACO</name>
<accession>A0A5R9BXJ6</accession>
<dbReference type="RefSeq" id="WP_138473802.1">
    <property type="nucleotide sequence ID" value="NZ_VBTH01000002.1"/>
</dbReference>
<gene>
    <name evidence="1" type="ORF">FEZ51_02010</name>
</gene>
<dbReference type="AlphaFoldDB" id="A0A5R9BXJ6"/>
<dbReference type="OrthoDB" id="8421304at2"/>
<organism evidence="1 2">
    <name type="scientific">Pediococcus stilesii</name>
    <dbReference type="NCBI Taxonomy" id="331679"/>
    <lineage>
        <taxon>Bacteria</taxon>
        <taxon>Bacillati</taxon>
        <taxon>Bacillota</taxon>
        <taxon>Bacilli</taxon>
        <taxon>Lactobacillales</taxon>
        <taxon>Lactobacillaceae</taxon>
        <taxon>Pediococcus</taxon>
    </lineage>
</organism>
<comment type="caution">
    <text evidence="1">The sequence shown here is derived from an EMBL/GenBank/DDBJ whole genome shotgun (WGS) entry which is preliminary data.</text>
</comment>
<protein>
    <submittedName>
        <fullName evidence="1">Uncharacterized protein</fullName>
    </submittedName>
</protein>
<evidence type="ECO:0000313" key="1">
    <source>
        <dbReference type="EMBL" id="TLQ05458.1"/>
    </source>
</evidence>
<proteinExistence type="predicted"/>
<evidence type="ECO:0000313" key="2">
    <source>
        <dbReference type="Proteomes" id="UP000305541"/>
    </source>
</evidence>
<sequence>MTEKLKAYALTYDSYETLSIIVWAETAGKAKSLGTNREELGNPEFTEISCRRCKWADDLEGIDEEKLWTETLRHGWSYHVDIYDANSMITEDDLPQIKEAGGLYKFCNLWLDGKVTTAYQKEMEEWDK</sequence>
<dbReference type="Proteomes" id="UP000305541">
    <property type="component" value="Unassembled WGS sequence"/>
</dbReference>
<reference evidence="1 2" key="1">
    <citation type="submission" date="2019-05" db="EMBL/GenBank/DDBJ databases">
        <title>The metagenome of a microbial culture collection derived from dairy environment covers the genomic content of the human microbiome.</title>
        <authorList>
            <person name="Roder T."/>
            <person name="Wuthrich D."/>
            <person name="Sattari Z."/>
            <person name="Von Ah U."/>
            <person name="Bar C."/>
            <person name="Ronchi F."/>
            <person name="Macpherson A.J."/>
            <person name="Ganal-Vonarburg S.C."/>
            <person name="Bruggmann R."/>
            <person name="Vergeres G."/>
        </authorList>
    </citation>
    <scope>NUCLEOTIDE SEQUENCE [LARGE SCALE GENOMIC DNA]</scope>
    <source>
        <strain evidence="1 2">FAM 18815</strain>
    </source>
</reference>
<dbReference type="EMBL" id="VBTH01000002">
    <property type="protein sequence ID" value="TLQ05458.1"/>
    <property type="molecule type" value="Genomic_DNA"/>
</dbReference>